<dbReference type="InterPro" id="IPR035992">
    <property type="entry name" value="Ricin_B-like_lectins"/>
</dbReference>
<sequence length="206" mass="22908">MRQFKHPHKSICEKKIMTFKPFHRLALGAAVAASAFVLVSPQTAFASGVDNTARPIINEASGKCLEVVPTNGDYLRDGNLIQQRTCDGSPQQSWRFVMLQSDPDIHYVFNDYTHKCLDNTDGSQSNGTAVQQWDCSTARTSTTMQWIPTGLSYRADDHRLRYNFKNKRSGKCLDVRGGSLQDGALLQQNQCTFGDEAEVFLLASAP</sequence>
<evidence type="ECO:0000313" key="4">
    <source>
        <dbReference type="Proteomes" id="UP001470023"/>
    </source>
</evidence>
<gene>
    <name evidence="3" type="ORF">ABT272_44700</name>
</gene>
<dbReference type="PROSITE" id="PS50231">
    <property type="entry name" value="RICIN_B_LECTIN"/>
    <property type="match status" value="1"/>
</dbReference>
<feature type="chain" id="PRO_5046749920" evidence="1">
    <location>
        <begin position="47"/>
        <end position="206"/>
    </location>
</feature>
<dbReference type="CDD" id="cd00161">
    <property type="entry name" value="beta-trefoil_Ricin-like"/>
    <property type="match status" value="1"/>
</dbReference>
<accession>A0ABV1ULI0</accession>
<feature type="domain" description="Ricin B lectin" evidence="2">
    <location>
        <begin position="51"/>
        <end position="203"/>
    </location>
</feature>
<evidence type="ECO:0000313" key="3">
    <source>
        <dbReference type="EMBL" id="MER6434598.1"/>
    </source>
</evidence>
<dbReference type="SUPFAM" id="SSF50370">
    <property type="entry name" value="Ricin B-like lectins"/>
    <property type="match status" value="1"/>
</dbReference>
<dbReference type="Proteomes" id="UP001470023">
    <property type="component" value="Unassembled WGS sequence"/>
</dbReference>
<keyword evidence="4" id="KW-1185">Reference proteome</keyword>
<name>A0ABV1ULI0_9ACTN</name>
<dbReference type="InterPro" id="IPR000772">
    <property type="entry name" value="Ricin_B_lectin"/>
</dbReference>
<proteinExistence type="predicted"/>
<protein>
    <submittedName>
        <fullName evidence="3">RICIN domain-containing protein</fullName>
    </submittedName>
</protein>
<evidence type="ECO:0000256" key="1">
    <source>
        <dbReference type="SAM" id="SignalP"/>
    </source>
</evidence>
<dbReference type="SMART" id="SM00458">
    <property type="entry name" value="RICIN"/>
    <property type="match status" value="1"/>
</dbReference>
<keyword evidence="1" id="KW-0732">Signal</keyword>
<dbReference type="Pfam" id="PF14200">
    <property type="entry name" value="RicinB_lectin_2"/>
    <property type="match status" value="2"/>
</dbReference>
<dbReference type="RefSeq" id="WP_352066403.1">
    <property type="nucleotide sequence ID" value="NZ_JBEPAZ010000145.1"/>
</dbReference>
<dbReference type="EMBL" id="JBEPAZ010000145">
    <property type="protein sequence ID" value="MER6434598.1"/>
    <property type="molecule type" value="Genomic_DNA"/>
</dbReference>
<organism evidence="3 4">
    <name type="scientific">Streptomyces sp. 900105245</name>
    <dbReference type="NCBI Taxonomy" id="3154379"/>
    <lineage>
        <taxon>Bacteria</taxon>
        <taxon>Bacillati</taxon>
        <taxon>Actinomycetota</taxon>
        <taxon>Actinomycetes</taxon>
        <taxon>Kitasatosporales</taxon>
        <taxon>Streptomycetaceae</taxon>
        <taxon>Streptomyces</taxon>
    </lineage>
</organism>
<dbReference type="Gene3D" id="2.80.10.50">
    <property type="match status" value="1"/>
</dbReference>
<comment type="caution">
    <text evidence="3">The sequence shown here is derived from an EMBL/GenBank/DDBJ whole genome shotgun (WGS) entry which is preliminary data.</text>
</comment>
<evidence type="ECO:0000259" key="2">
    <source>
        <dbReference type="SMART" id="SM00458"/>
    </source>
</evidence>
<reference evidence="3 4" key="1">
    <citation type="submission" date="2024-06" db="EMBL/GenBank/DDBJ databases">
        <title>The Natural Products Discovery Center: Release of the First 8490 Sequenced Strains for Exploring Actinobacteria Biosynthetic Diversity.</title>
        <authorList>
            <person name="Kalkreuter E."/>
            <person name="Kautsar S.A."/>
            <person name="Yang D."/>
            <person name="Bader C.D."/>
            <person name="Teijaro C.N."/>
            <person name="Fluegel L."/>
            <person name="Davis C.M."/>
            <person name="Simpson J.R."/>
            <person name="Lauterbach L."/>
            <person name="Steele A.D."/>
            <person name="Gui C."/>
            <person name="Meng S."/>
            <person name="Li G."/>
            <person name="Viehrig K."/>
            <person name="Ye F."/>
            <person name="Su P."/>
            <person name="Kiefer A.F."/>
            <person name="Nichols A."/>
            <person name="Cepeda A.J."/>
            <person name="Yan W."/>
            <person name="Fan B."/>
            <person name="Jiang Y."/>
            <person name="Adhikari A."/>
            <person name="Zheng C.-J."/>
            <person name="Schuster L."/>
            <person name="Cowan T.M."/>
            <person name="Smanski M.J."/>
            <person name="Chevrette M.G."/>
            <person name="De Carvalho L.P.S."/>
            <person name="Shen B."/>
        </authorList>
    </citation>
    <scope>NUCLEOTIDE SEQUENCE [LARGE SCALE GENOMIC DNA]</scope>
    <source>
        <strain evidence="3 4">NPDC001166</strain>
    </source>
</reference>
<feature type="signal peptide" evidence="1">
    <location>
        <begin position="1"/>
        <end position="46"/>
    </location>
</feature>